<dbReference type="GO" id="GO:0008360">
    <property type="term" value="P:regulation of cell shape"/>
    <property type="evidence" value="ECO:0007669"/>
    <property type="project" value="UniProtKB-KW"/>
</dbReference>
<evidence type="ECO:0000256" key="6">
    <source>
        <dbReference type="ARBA" id="ARBA00022741"/>
    </source>
</evidence>
<comment type="catalytic activity">
    <reaction evidence="11">
        <text>2 D-alanine + ATP = D-alanyl-D-alanine + ADP + phosphate + H(+)</text>
        <dbReference type="Rhea" id="RHEA:11224"/>
        <dbReference type="ChEBI" id="CHEBI:15378"/>
        <dbReference type="ChEBI" id="CHEBI:30616"/>
        <dbReference type="ChEBI" id="CHEBI:43474"/>
        <dbReference type="ChEBI" id="CHEBI:57416"/>
        <dbReference type="ChEBI" id="CHEBI:57822"/>
        <dbReference type="ChEBI" id="CHEBI:456216"/>
        <dbReference type="EC" id="6.3.2.4"/>
    </reaction>
</comment>
<keyword evidence="15" id="KW-1185">Reference proteome</keyword>
<dbReference type="Gene3D" id="3.30.470.20">
    <property type="entry name" value="ATP-grasp fold, B domain"/>
    <property type="match status" value="4"/>
</dbReference>
<evidence type="ECO:0000313" key="15">
    <source>
        <dbReference type="Proteomes" id="UP000537126"/>
    </source>
</evidence>
<keyword evidence="10" id="KW-0961">Cell wall biogenesis/degradation</keyword>
<sequence length="898" mass="102170">MIRIGIFLGGNSREREVAFAGGRTVYDNLDKSLFEAIPIFVDSLGRFILLEWEYLYKGTIRDFYPPAQYQPKDFQIYIESLGHMPRATIEQIAAEVGRPISPADFSELFDVAFLTLHGSYGEDGTIQGLLEWHGIPYTGSGILPSAIGIDKATQQRLFQKMGFERPAYQLLHRSDYLRMDSTALQQLLHDCLHTLGNRLVIKSAHQGSSIGVSVLRNPSLDDWKKALDKAFFIRRLALEHWHRLNAEQQRTQIIEWIDIREGLGFPMLVEYQDEQTTLYHPHQLREWLDRHTSGEVTLYALQNTETEVLIEAFIEGQEFSCIVIEDLNGKPIALPPTQIIKQNEVFDYRAKYLPGISRKITPIELPEAQIEAIREACVSLYEAMEGEVYARIDGFITPQGKIYLNDPNTTSGMMPSSFFFHQAAEIGFDPSRFLTYIIERSLQVRASQPNLHFKSLQLLERLHALKDKLHKQKQDTIRVGVIMGGYSSERHISVESGRNVYEKLSASTKYSPIPLFLTGNAKHWQLYRLPIHLMLKDNADDIKEKIEQYKKHPIIEKIKQEAQGLTAHYAPDAFFEPQAVHFEELPEMVDVVFIALHGRPGEDGSLQAELEKYSIPYNGSGVASSQITINKYETNEILKKHGIAVAEHRLVHKKEWEQEGQKLIEAIEATFAYPFIAKPTDDGCSSAVKKVKNREELLAYIEASFRAEETLDPMLMQRLGLKPGAPFPPRDSFLIEELITARGARRFLEITGGLLTHIDAEGNRQYEVFSPSETPALGEVLSLEEKFLAGEGQNITPARFSEDPEENRRITEIVKQQLQKVAEILDVEGYARIDAFVRVYSPEEVETIIVEVNSLPGMTPATCIFHQAALHHYTPYDFIDKILSYALKKSKNTKLKHA</sequence>
<keyword evidence="6 12" id="KW-0547">Nucleotide-binding</keyword>
<protein>
    <recommendedName>
        <fullName evidence="4">D-alanine--D-alanine ligase</fullName>
        <ecNumber evidence="4">6.3.2.4</ecNumber>
    </recommendedName>
</protein>
<dbReference type="InterPro" id="IPR016185">
    <property type="entry name" value="PreATP-grasp_dom_sf"/>
</dbReference>
<dbReference type="InterPro" id="IPR011095">
    <property type="entry name" value="Dala_Dala_lig_C"/>
</dbReference>
<feature type="domain" description="ATP-grasp" evidence="13">
    <location>
        <begin position="635"/>
        <end position="887"/>
    </location>
</feature>
<accession>A0A846MPI0</accession>
<keyword evidence="5 14" id="KW-0436">Ligase</keyword>
<evidence type="ECO:0000256" key="10">
    <source>
        <dbReference type="ARBA" id="ARBA00023316"/>
    </source>
</evidence>
<evidence type="ECO:0000259" key="13">
    <source>
        <dbReference type="PROSITE" id="PS50975"/>
    </source>
</evidence>
<evidence type="ECO:0000256" key="8">
    <source>
        <dbReference type="ARBA" id="ARBA00022960"/>
    </source>
</evidence>
<dbReference type="Pfam" id="PF01820">
    <property type="entry name" value="Dala_Dala_lig_N"/>
    <property type="match status" value="2"/>
</dbReference>
<dbReference type="GO" id="GO:0005524">
    <property type="term" value="F:ATP binding"/>
    <property type="evidence" value="ECO:0007669"/>
    <property type="project" value="UniProtKB-UniRule"/>
</dbReference>
<dbReference type="Proteomes" id="UP000537126">
    <property type="component" value="Unassembled WGS sequence"/>
</dbReference>
<dbReference type="Gene3D" id="3.30.1490.20">
    <property type="entry name" value="ATP-grasp fold, A domain"/>
    <property type="match status" value="2"/>
</dbReference>
<dbReference type="GO" id="GO:0009252">
    <property type="term" value="P:peptidoglycan biosynthetic process"/>
    <property type="evidence" value="ECO:0007669"/>
    <property type="project" value="UniProtKB-KW"/>
</dbReference>
<evidence type="ECO:0000256" key="7">
    <source>
        <dbReference type="ARBA" id="ARBA00022840"/>
    </source>
</evidence>
<reference evidence="14 15" key="1">
    <citation type="submission" date="2020-03" db="EMBL/GenBank/DDBJ databases">
        <title>Genomic Encyclopedia of Type Strains, Phase IV (KMG-IV): sequencing the most valuable type-strain genomes for metagenomic binning, comparative biology and taxonomic classification.</title>
        <authorList>
            <person name="Goeker M."/>
        </authorList>
    </citation>
    <scope>NUCLEOTIDE SEQUENCE [LARGE SCALE GENOMIC DNA]</scope>
    <source>
        <strain evidence="14 15">DSM 5718</strain>
    </source>
</reference>
<evidence type="ECO:0000256" key="12">
    <source>
        <dbReference type="PROSITE-ProRule" id="PRU00409"/>
    </source>
</evidence>
<keyword evidence="8" id="KW-0133">Cell shape</keyword>
<evidence type="ECO:0000256" key="9">
    <source>
        <dbReference type="ARBA" id="ARBA00022984"/>
    </source>
</evidence>
<evidence type="ECO:0000256" key="11">
    <source>
        <dbReference type="ARBA" id="ARBA00047614"/>
    </source>
</evidence>
<comment type="similarity">
    <text evidence="3">Belongs to the D-alanine--D-alanine ligase family.</text>
</comment>
<dbReference type="InterPro" id="IPR000291">
    <property type="entry name" value="D-Ala_lig_Van_CS"/>
</dbReference>
<dbReference type="Pfam" id="PF07478">
    <property type="entry name" value="Dala_Dala_lig_C"/>
    <property type="match status" value="3"/>
</dbReference>
<dbReference type="GO" id="GO:0046872">
    <property type="term" value="F:metal ion binding"/>
    <property type="evidence" value="ECO:0007669"/>
    <property type="project" value="InterPro"/>
</dbReference>
<dbReference type="PROSITE" id="PS00844">
    <property type="entry name" value="DALA_DALA_LIGASE_2"/>
    <property type="match status" value="1"/>
</dbReference>
<evidence type="ECO:0000256" key="4">
    <source>
        <dbReference type="ARBA" id="ARBA00012216"/>
    </source>
</evidence>
<comment type="caution">
    <text evidence="14">The sequence shown here is derived from an EMBL/GenBank/DDBJ whole genome shotgun (WGS) entry which is preliminary data.</text>
</comment>
<dbReference type="InterPro" id="IPR011127">
    <property type="entry name" value="Dala_Dala_lig_N"/>
</dbReference>
<dbReference type="Gene3D" id="3.40.50.20">
    <property type="match status" value="2"/>
</dbReference>
<dbReference type="InterPro" id="IPR011761">
    <property type="entry name" value="ATP-grasp"/>
</dbReference>
<dbReference type="SUPFAM" id="SSF56059">
    <property type="entry name" value="Glutathione synthetase ATP-binding domain-like"/>
    <property type="match status" value="2"/>
</dbReference>
<evidence type="ECO:0000256" key="1">
    <source>
        <dbReference type="ARBA" id="ARBA00001936"/>
    </source>
</evidence>
<keyword evidence="9" id="KW-0573">Peptidoglycan synthesis</keyword>
<feature type="domain" description="ATP-grasp" evidence="13">
    <location>
        <begin position="155"/>
        <end position="439"/>
    </location>
</feature>
<dbReference type="RefSeq" id="WP_166918610.1">
    <property type="nucleotide sequence ID" value="NZ_JAASRN010000001.1"/>
</dbReference>
<evidence type="ECO:0000256" key="5">
    <source>
        <dbReference type="ARBA" id="ARBA00022598"/>
    </source>
</evidence>
<dbReference type="AlphaFoldDB" id="A0A846MPI0"/>
<dbReference type="InterPro" id="IPR013815">
    <property type="entry name" value="ATP_grasp_subdomain_1"/>
</dbReference>
<dbReference type="EC" id="6.3.2.4" evidence="4"/>
<evidence type="ECO:0000256" key="3">
    <source>
        <dbReference type="ARBA" id="ARBA00010871"/>
    </source>
</evidence>
<gene>
    <name evidence="14" type="ORF">FHS56_000851</name>
</gene>
<name>A0A846MPI0_9BACT</name>
<dbReference type="PROSITE" id="PS00843">
    <property type="entry name" value="DALA_DALA_LIGASE_1"/>
    <property type="match status" value="2"/>
</dbReference>
<evidence type="ECO:0000256" key="2">
    <source>
        <dbReference type="ARBA" id="ARBA00001946"/>
    </source>
</evidence>
<comment type="cofactor">
    <cofactor evidence="1">
        <name>Mn(2+)</name>
        <dbReference type="ChEBI" id="CHEBI:29035"/>
    </cofactor>
</comment>
<dbReference type="PANTHER" id="PTHR23132:SF0">
    <property type="entry name" value="D-ALANINE-D-ALANINE LIGASE FAMILY"/>
    <property type="match status" value="1"/>
</dbReference>
<dbReference type="EMBL" id="JAASRN010000001">
    <property type="protein sequence ID" value="NIK73365.1"/>
    <property type="molecule type" value="Genomic_DNA"/>
</dbReference>
<evidence type="ECO:0000313" key="14">
    <source>
        <dbReference type="EMBL" id="NIK73365.1"/>
    </source>
</evidence>
<dbReference type="SUPFAM" id="SSF52440">
    <property type="entry name" value="PreATP-grasp domain"/>
    <property type="match status" value="2"/>
</dbReference>
<organism evidence="14 15">
    <name type="scientific">Thermonema lapsum</name>
    <dbReference type="NCBI Taxonomy" id="28195"/>
    <lineage>
        <taxon>Bacteria</taxon>
        <taxon>Pseudomonadati</taxon>
        <taxon>Bacteroidota</taxon>
        <taxon>Cytophagia</taxon>
        <taxon>Cytophagales</taxon>
        <taxon>Thermonemataceae</taxon>
        <taxon>Thermonema</taxon>
    </lineage>
</organism>
<dbReference type="GO" id="GO:0008716">
    <property type="term" value="F:D-alanine-D-alanine ligase activity"/>
    <property type="evidence" value="ECO:0007669"/>
    <property type="project" value="UniProtKB-EC"/>
</dbReference>
<dbReference type="PROSITE" id="PS50975">
    <property type="entry name" value="ATP_GRASP"/>
    <property type="match status" value="2"/>
</dbReference>
<keyword evidence="7 12" id="KW-0067">ATP-binding</keyword>
<proteinExistence type="inferred from homology"/>
<dbReference type="GO" id="GO:0071555">
    <property type="term" value="P:cell wall organization"/>
    <property type="evidence" value="ECO:0007669"/>
    <property type="project" value="UniProtKB-KW"/>
</dbReference>
<dbReference type="PANTHER" id="PTHR23132">
    <property type="entry name" value="D-ALANINE--D-ALANINE LIGASE"/>
    <property type="match status" value="1"/>
</dbReference>
<comment type="cofactor">
    <cofactor evidence="2">
        <name>Mg(2+)</name>
        <dbReference type="ChEBI" id="CHEBI:18420"/>
    </cofactor>
</comment>